<dbReference type="PANTHER" id="PTHR44013:SF1">
    <property type="entry name" value="ZINC-TYPE ALCOHOL DEHYDROGENASE-LIKE PROTEIN C16A3.02C"/>
    <property type="match status" value="1"/>
</dbReference>
<dbReference type="RefSeq" id="WP_092865656.1">
    <property type="nucleotide sequence ID" value="NZ_FOQH01000016.1"/>
</dbReference>
<organism evidence="2 3">
    <name type="scientific">Albimonas pacifica</name>
    <dbReference type="NCBI Taxonomy" id="1114924"/>
    <lineage>
        <taxon>Bacteria</taxon>
        <taxon>Pseudomonadati</taxon>
        <taxon>Pseudomonadota</taxon>
        <taxon>Alphaproteobacteria</taxon>
        <taxon>Rhodobacterales</taxon>
        <taxon>Paracoccaceae</taxon>
        <taxon>Albimonas</taxon>
    </lineage>
</organism>
<evidence type="ECO:0000313" key="2">
    <source>
        <dbReference type="EMBL" id="SFJ19178.1"/>
    </source>
</evidence>
<dbReference type="CDD" id="cd05289">
    <property type="entry name" value="MDR_like_2"/>
    <property type="match status" value="1"/>
</dbReference>
<dbReference type="Pfam" id="PF08240">
    <property type="entry name" value="ADH_N"/>
    <property type="match status" value="1"/>
</dbReference>
<dbReference type="OrthoDB" id="9805883at2"/>
<dbReference type="Proteomes" id="UP000199377">
    <property type="component" value="Unassembled WGS sequence"/>
</dbReference>
<feature type="domain" description="Enoyl reductase (ER)" evidence="1">
    <location>
        <begin position="10"/>
        <end position="307"/>
    </location>
</feature>
<dbReference type="InterPro" id="IPR036291">
    <property type="entry name" value="NAD(P)-bd_dom_sf"/>
</dbReference>
<gene>
    <name evidence="2" type="ORF">SAMN05216258_11639</name>
</gene>
<dbReference type="InterPro" id="IPR013154">
    <property type="entry name" value="ADH-like_N"/>
</dbReference>
<evidence type="ECO:0000313" key="3">
    <source>
        <dbReference type="Proteomes" id="UP000199377"/>
    </source>
</evidence>
<dbReference type="InterPro" id="IPR011032">
    <property type="entry name" value="GroES-like_sf"/>
</dbReference>
<dbReference type="AlphaFoldDB" id="A0A1I3PCC4"/>
<accession>A0A1I3PCC4</accession>
<dbReference type="EMBL" id="FOQH01000016">
    <property type="protein sequence ID" value="SFJ19178.1"/>
    <property type="molecule type" value="Genomic_DNA"/>
</dbReference>
<proteinExistence type="predicted"/>
<dbReference type="PANTHER" id="PTHR44013">
    <property type="entry name" value="ZINC-TYPE ALCOHOL DEHYDROGENASE-LIKE PROTEIN C16A3.02C"/>
    <property type="match status" value="1"/>
</dbReference>
<sequence>MRKIVQSATGGPEVLTLVEAPDPAPGEGEILVAVAAAGINPVDAAFRSGMFPMLPALPFTVGWDIAGTVVSAGPGAGRFAPGTRVFGMPRFPREAGGYASMIAAPEAELAATPEAWSDAEAAAIPLAGLTAWQGLVAAGGIAAGQEVLITAAAGGVGHLAVQIAAALGARVVGSASAGKHAAVKGWGAAETLDYAAEAPGAGGARFDLIFDAFGGETSETLLPALKPGGTLVSLRDPSDAARKTAEAEGKTLRRIGVRPNGPQLEELAKLGAEGRLRPQVAKEFPLAEAGAAQAFLAAEKPVGKVVLIP</sequence>
<reference evidence="2 3" key="1">
    <citation type="submission" date="2016-10" db="EMBL/GenBank/DDBJ databases">
        <authorList>
            <person name="de Groot N.N."/>
        </authorList>
    </citation>
    <scope>NUCLEOTIDE SEQUENCE [LARGE SCALE GENOMIC DNA]</scope>
    <source>
        <strain evidence="2 3">CGMCC 1.11030</strain>
    </source>
</reference>
<dbReference type="Pfam" id="PF13602">
    <property type="entry name" value="ADH_zinc_N_2"/>
    <property type="match status" value="1"/>
</dbReference>
<dbReference type="InterPro" id="IPR020843">
    <property type="entry name" value="ER"/>
</dbReference>
<name>A0A1I3PCC4_9RHOB</name>
<dbReference type="SMART" id="SM00829">
    <property type="entry name" value="PKS_ER"/>
    <property type="match status" value="1"/>
</dbReference>
<dbReference type="SUPFAM" id="SSF50129">
    <property type="entry name" value="GroES-like"/>
    <property type="match status" value="1"/>
</dbReference>
<dbReference type="STRING" id="1114924.SAMN05216258_11639"/>
<dbReference type="Gene3D" id="3.90.180.10">
    <property type="entry name" value="Medium-chain alcohol dehydrogenases, catalytic domain"/>
    <property type="match status" value="1"/>
</dbReference>
<protein>
    <submittedName>
        <fullName evidence="2">NADPH:quinone reductase</fullName>
    </submittedName>
</protein>
<evidence type="ECO:0000259" key="1">
    <source>
        <dbReference type="SMART" id="SM00829"/>
    </source>
</evidence>
<dbReference type="SUPFAM" id="SSF51735">
    <property type="entry name" value="NAD(P)-binding Rossmann-fold domains"/>
    <property type="match status" value="1"/>
</dbReference>
<keyword evidence="3" id="KW-1185">Reference proteome</keyword>
<dbReference type="InterPro" id="IPR052733">
    <property type="entry name" value="Chloroplast_QOR"/>
</dbReference>
<dbReference type="Gene3D" id="3.40.50.720">
    <property type="entry name" value="NAD(P)-binding Rossmann-like Domain"/>
    <property type="match status" value="1"/>
</dbReference>
<dbReference type="GO" id="GO:0016491">
    <property type="term" value="F:oxidoreductase activity"/>
    <property type="evidence" value="ECO:0007669"/>
    <property type="project" value="InterPro"/>
</dbReference>